<proteinExistence type="inferred from homology"/>
<dbReference type="Gene3D" id="1.10.238.10">
    <property type="entry name" value="EF-hand"/>
    <property type="match status" value="2"/>
</dbReference>
<dbReference type="SUPFAM" id="SSF56112">
    <property type="entry name" value="Protein kinase-like (PK-like)"/>
    <property type="match status" value="1"/>
</dbReference>
<evidence type="ECO:0000256" key="11">
    <source>
        <dbReference type="ARBA" id="ARBA00024334"/>
    </source>
</evidence>
<evidence type="ECO:0000256" key="6">
    <source>
        <dbReference type="ARBA" id="ARBA00022737"/>
    </source>
</evidence>
<evidence type="ECO:0000256" key="10">
    <source>
        <dbReference type="ARBA" id="ARBA00022840"/>
    </source>
</evidence>
<dbReference type="InterPro" id="IPR050205">
    <property type="entry name" value="CDPK_Ser/Thr_kinases"/>
</dbReference>
<dbReference type="InterPro" id="IPR000719">
    <property type="entry name" value="Prot_kinase_dom"/>
</dbReference>
<evidence type="ECO:0000313" key="19">
    <source>
        <dbReference type="Proteomes" id="UP000572268"/>
    </source>
</evidence>
<evidence type="ECO:0000259" key="16">
    <source>
        <dbReference type="PROSITE" id="PS50011"/>
    </source>
</evidence>
<dbReference type="GO" id="GO:0005524">
    <property type="term" value="F:ATP binding"/>
    <property type="evidence" value="ECO:0007669"/>
    <property type="project" value="UniProtKB-UniRule"/>
</dbReference>
<evidence type="ECO:0000256" key="14">
    <source>
        <dbReference type="PROSITE-ProRule" id="PRU10141"/>
    </source>
</evidence>
<reference evidence="18 19" key="1">
    <citation type="submission" date="2020-04" db="EMBL/GenBank/DDBJ databases">
        <title>Perkinsus olseni comparative genomics.</title>
        <authorList>
            <person name="Bogema D.R."/>
        </authorList>
    </citation>
    <scope>NUCLEOTIDE SEQUENCE [LARGE SCALE GENOMIC DNA]</scope>
    <source>
        <strain evidence="18">ATCC PRA-31</strain>
    </source>
</reference>
<dbReference type="GO" id="GO:0005509">
    <property type="term" value="F:calcium ion binding"/>
    <property type="evidence" value="ECO:0007669"/>
    <property type="project" value="InterPro"/>
</dbReference>
<dbReference type="PROSITE" id="PS50222">
    <property type="entry name" value="EF_HAND_2"/>
    <property type="match status" value="4"/>
</dbReference>
<dbReference type="EMBL" id="JABANN010000457">
    <property type="protein sequence ID" value="KAF4658822.1"/>
    <property type="molecule type" value="Genomic_DNA"/>
</dbReference>
<dbReference type="FunFam" id="3.30.200.20:FF:000315">
    <property type="entry name" value="Calcium-dependent protein kinase 3"/>
    <property type="match status" value="1"/>
</dbReference>
<comment type="similarity">
    <text evidence="11">Belongs to the protein kinase superfamily. Ser/Thr protein kinase family. CDPK subfamily.</text>
</comment>
<gene>
    <name evidence="18" type="ORF">FOL46_006821</name>
</gene>
<dbReference type="Proteomes" id="UP000572268">
    <property type="component" value="Unassembled WGS sequence"/>
</dbReference>
<feature type="compositionally biased region" description="Polar residues" evidence="15">
    <location>
        <begin position="9"/>
        <end position="21"/>
    </location>
</feature>
<evidence type="ECO:0000256" key="3">
    <source>
        <dbReference type="ARBA" id="ARBA00022527"/>
    </source>
</evidence>
<keyword evidence="3" id="KW-0723">Serine/threonine-protein kinase</keyword>
<keyword evidence="9" id="KW-0106">Calcium</keyword>
<feature type="binding site" evidence="14">
    <location>
        <position position="79"/>
    </location>
    <ligand>
        <name>ATP</name>
        <dbReference type="ChEBI" id="CHEBI:30616"/>
    </ligand>
</feature>
<evidence type="ECO:0000256" key="4">
    <source>
        <dbReference type="ARBA" id="ARBA00022679"/>
    </source>
</evidence>
<comment type="caution">
    <text evidence="18">The sequence shown here is derived from an EMBL/GenBank/DDBJ whole genome shotgun (WGS) entry which is preliminary data.</text>
</comment>
<keyword evidence="4" id="KW-0808">Transferase</keyword>
<dbReference type="SMART" id="SM00054">
    <property type="entry name" value="EFh"/>
    <property type="match status" value="4"/>
</dbReference>
<feature type="domain" description="EF-hand" evidence="17">
    <location>
        <begin position="171"/>
        <end position="206"/>
    </location>
</feature>
<evidence type="ECO:0000256" key="13">
    <source>
        <dbReference type="ARBA" id="ARBA00048679"/>
    </source>
</evidence>
<dbReference type="Pfam" id="PF00069">
    <property type="entry name" value="Pkinase"/>
    <property type="match status" value="1"/>
</dbReference>
<evidence type="ECO:0000259" key="17">
    <source>
        <dbReference type="PROSITE" id="PS50222"/>
    </source>
</evidence>
<evidence type="ECO:0000256" key="8">
    <source>
        <dbReference type="ARBA" id="ARBA00022777"/>
    </source>
</evidence>
<evidence type="ECO:0000256" key="1">
    <source>
        <dbReference type="ARBA" id="ARBA00001946"/>
    </source>
</evidence>
<evidence type="ECO:0000256" key="12">
    <source>
        <dbReference type="ARBA" id="ARBA00047899"/>
    </source>
</evidence>
<sequence>MGNICGSKSGPSTTVNGTTSKVPQKEVAEGGFARANFIVDNTGTLTQFYDLEGKKLGQGSYGSVCKATNKSTAAVRAVKTISKSHVKNVDRFKQEIAIMKMLDHPNIIKLFETFEDHPEQALNHLWVRNKAPKAQGAPLEGAQIDNLKSFRSQNKLKKAALHVIAQQLPDEEIDQLKKIFISIDKNGDGQLTVHEIVEGINQAGLKEIPDNLMEIMKQVDADGSGVIDYTEFIAATLDRKSVQKGKKYIQEDRLWAAFRVFDVDGDGKITRSELAQVLHNGAVSDIVEGHLDEILQEVDADGDGEIDFEEFVIMMRKQ</sequence>
<dbReference type="InterPro" id="IPR011992">
    <property type="entry name" value="EF-hand-dom_pair"/>
</dbReference>
<name>A0A7J6LHS3_PEROL</name>
<comment type="catalytic activity">
    <reaction evidence="13">
        <text>L-seryl-[protein] + ATP = O-phospho-L-seryl-[protein] + ADP + H(+)</text>
        <dbReference type="Rhea" id="RHEA:17989"/>
        <dbReference type="Rhea" id="RHEA-COMP:9863"/>
        <dbReference type="Rhea" id="RHEA-COMP:11604"/>
        <dbReference type="ChEBI" id="CHEBI:15378"/>
        <dbReference type="ChEBI" id="CHEBI:29999"/>
        <dbReference type="ChEBI" id="CHEBI:30616"/>
        <dbReference type="ChEBI" id="CHEBI:83421"/>
        <dbReference type="ChEBI" id="CHEBI:456216"/>
        <dbReference type="EC" id="2.7.11.1"/>
    </reaction>
</comment>
<dbReference type="InterPro" id="IPR002048">
    <property type="entry name" value="EF_hand_dom"/>
</dbReference>
<dbReference type="SMART" id="SM00220">
    <property type="entry name" value="S_TKc"/>
    <property type="match status" value="1"/>
</dbReference>
<dbReference type="PROSITE" id="PS00107">
    <property type="entry name" value="PROTEIN_KINASE_ATP"/>
    <property type="match status" value="1"/>
</dbReference>
<feature type="domain" description="EF-hand" evidence="17">
    <location>
        <begin position="207"/>
        <end position="242"/>
    </location>
</feature>
<dbReference type="InterPro" id="IPR017441">
    <property type="entry name" value="Protein_kinase_ATP_BS"/>
</dbReference>
<protein>
    <recommendedName>
        <fullName evidence="2">non-specific serine/threonine protein kinase</fullName>
        <ecNumber evidence="2">2.7.11.1</ecNumber>
    </recommendedName>
</protein>
<evidence type="ECO:0000256" key="15">
    <source>
        <dbReference type="SAM" id="MobiDB-lite"/>
    </source>
</evidence>
<feature type="region of interest" description="Disordered" evidence="15">
    <location>
        <begin position="1"/>
        <end position="21"/>
    </location>
</feature>
<evidence type="ECO:0000256" key="2">
    <source>
        <dbReference type="ARBA" id="ARBA00012513"/>
    </source>
</evidence>
<dbReference type="InterPro" id="IPR018247">
    <property type="entry name" value="EF_Hand_1_Ca_BS"/>
</dbReference>
<dbReference type="Gene3D" id="3.30.200.20">
    <property type="entry name" value="Phosphorylase Kinase, domain 1"/>
    <property type="match status" value="1"/>
</dbReference>
<dbReference type="PROSITE" id="PS50011">
    <property type="entry name" value="PROTEIN_KINASE_DOM"/>
    <property type="match status" value="1"/>
</dbReference>
<dbReference type="PANTHER" id="PTHR24349">
    <property type="entry name" value="SERINE/THREONINE-PROTEIN KINASE"/>
    <property type="match status" value="1"/>
</dbReference>
<accession>A0A7J6LHS3</accession>
<evidence type="ECO:0000256" key="5">
    <source>
        <dbReference type="ARBA" id="ARBA00022723"/>
    </source>
</evidence>
<keyword evidence="6" id="KW-0677">Repeat</keyword>
<feature type="domain" description="Protein kinase" evidence="16">
    <location>
        <begin position="50"/>
        <end position="318"/>
    </location>
</feature>
<keyword evidence="5" id="KW-0479">Metal-binding</keyword>
<dbReference type="PROSITE" id="PS00018">
    <property type="entry name" value="EF_HAND_1"/>
    <property type="match status" value="4"/>
</dbReference>
<dbReference type="InterPro" id="IPR011009">
    <property type="entry name" value="Kinase-like_dom_sf"/>
</dbReference>
<evidence type="ECO:0000256" key="9">
    <source>
        <dbReference type="ARBA" id="ARBA00022837"/>
    </source>
</evidence>
<dbReference type="SUPFAM" id="SSF47473">
    <property type="entry name" value="EF-hand"/>
    <property type="match status" value="1"/>
</dbReference>
<organism evidence="18 19">
    <name type="scientific">Perkinsus olseni</name>
    <name type="common">Perkinsus atlanticus</name>
    <dbReference type="NCBI Taxonomy" id="32597"/>
    <lineage>
        <taxon>Eukaryota</taxon>
        <taxon>Sar</taxon>
        <taxon>Alveolata</taxon>
        <taxon>Perkinsozoa</taxon>
        <taxon>Perkinsea</taxon>
        <taxon>Perkinsida</taxon>
        <taxon>Perkinsidae</taxon>
        <taxon>Perkinsus</taxon>
    </lineage>
</organism>
<evidence type="ECO:0000313" key="18">
    <source>
        <dbReference type="EMBL" id="KAF4658822.1"/>
    </source>
</evidence>
<comment type="catalytic activity">
    <reaction evidence="12">
        <text>L-threonyl-[protein] + ATP = O-phospho-L-threonyl-[protein] + ADP + H(+)</text>
        <dbReference type="Rhea" id="RHEA:46608"/>
        <dbReference type="Rhea" id="RHEA-COMP:11060"/>
        <dbReference type="Rhea" id="RHEA-COMP:11605"/>
        <dbReference type="ChEBI" id="CHEBI:15378"/>
        <dbReference type="ChEBI" id="CHEBI:30013"/>
        <dbReference type="ChEBI" id="CHEBI:30616"/>
        <dbReference type="ChEBI" id="CHEBI:61977"/>
        <dbReference type="ChEBI" id="CHEBI:456216"/>
        <dbReference type="EC" id="2.7.11.1"/>
    </reaction>
</comment>
<dbReference type="GO" id="GO:0004674">
    <property type="term" value="F:protein serine/threonine kinase activity"/>
    <property type="evidence" value="ECO:0007669"/>
    <property type="project" value="UniProtKB-KW"/>
</dbReference>
<feature type="domain" description="EF-hand" evidence="17">
    <location>
        <begin position="286"/>
        <end position="318"/>
    </location>
</feature>
<keyword evidence="10 14" id="KW-0067">ATP-binding</keyword>
<keyword evidence="8" id="KW-0418">Kinase</keyword>
<comment type="cofactor">
    <cofactor evidence="1">
        <name>Mg(2+)</name>
        <dbReference type="ChEBI" id="CHEBI:18420"/>
    </cofactor>
</comment>
<feature type="domain" description="EF-hand" evidence="17">
    <location>
        <begin position="249"/>
        <end position="284"/>
    </location>
</feature>
<dbReference type="FunFam" id="1.10.238.10:FF:000003">
    <property type="entry name" value="Calmodulin A"/>
    <property type="match status" value="1"/>
</dbReference>
<dbReference type="Pfam" id="PF13499">
    <property type="entry name" value="EF-hand_7"/>
    <property type="match status" value="2"/>
</dbReference>
<keyword evidence="7 14" id="KW-0547">Nucleotide-binding</keyword>
<dbReference type="AlphaFoldDB" id="A0A7J6LHS3"/>
<dbReference type="EC" id="2.7.11.1" evidence="2"/>
<evidence type="ECO:0000256" key="7">
    <source>
        <dbReference type="ARBA" id="ARBA00022741"/>
    </source>
</evidence>